<name>A0AB38XV85_CORAY</name>
<dbReference type="AlphaFoldDB" id="A0AB38XV85"/>
<evidence type="ECO:0000313" key="3">
    <source>
        <dbReference type="Proteomes" id="UP001220238"/>
    </source>
</evidence>
<evidence type="ECO:0000313" key="2">
    <source>
        <dbReference type="EMBL" id="WET43832.1"/>
    </source>
</evidence>
<proteinExistence type="predicted"/>
<sequence length="72" mass="8178">MGDANQPNQPEQAAPRSGSRRQRRRAGAPAKNFAQSRSAKTARTVRYHDESPEDARGFDADYWTKQRPPHWG</sequence>
<dbReference type="RefSeq" id="WP_080972822.1">
    <property type="nucleotide sequence ID" value="NZ_CP046975.1"/>
</dbReference>
<feature type="region of interest" description="Disordered" evidence="1">
    <location>
        <begin position="1"/>
        <end position="72"/>
    </location>
</feature>
<dbReference type="Proteomes" id="UP001220238">
    <property type="component" value="Chromosome"/>
</dbReference>
<dbReference type="EMBL" id="CP120206">
    <property type="protein sequence ID" value="WET43832.1"/>
    <property type="molecule type" value="Genomic_DNA"/>
</dbReference>
<gene>
    <name evidence="2" type="ORF">P2W56_10535</name>
</gene>
<evidence type="ECO:0000256" key="1">
    <source>
        <dbReference type="SAM" id="MobiDB-lite"/>
    </source>
</evidence>
<feature type="compositionally biased region" description="Polar residues" evidence="1">
    <location>
        <begin position="1"/>
        <end position="11"/>
    </location>
</feature>
<organism evidence="2 3">
    <name type="scientific">Corynebacterium amycolatum</name>
    <dbReference type="NCBI Taxonomy" id="43765"/>
    <lineage>
        <taxon>Bacteria</taxon>
        <taxon>Bacillati</taxon>
        <taxon>Actinomycetota</taxon>
        <taxon>Actinomycetes</taxon>
        <taxon>Mycobacteriales</taxon>
        <taxon>Corynebacteriaceae</taxon>
        <taxon>Corynebacterium</taxon>
    </lineage>
</organism>
<protein>
    <submittedName>
        <fullName evidence="2">Uncharacterized protein</fullName>
    </submittedName>
</protein>
<reference evidence="2" key="1">
    <citation type="submission" date="2023-03" db="EMBL/GenBank/DDBJ databases">
        <title>Corynebacterium amycolatum SB-1.</title>
        <authorList>
            <person name="Jo H."/>
        </authorList>
    </citation>
    <scope>NUCLEOTIDE SEQUENCE</scope>
    <source>
        <strain evidence="2">SB-1</strain>
    </source>
</reference>
<feature type="compositionally biased region" description="Basic and acidic residues" evidence="1">
    <location>
        <begin position="46"/>
        <end position="64"/>
    </location>
</feature>
<dbReference type="GeneID" id="92768389"/>
<accession>A0AB38XV85</accession>